<organism evidence="3 4">
    <name type="scientific">Candidatus Fervidibacter sacchari</name>
    <dbReference type="NCBI Taxonomy" id="1448929"/>
    <lineage>
        <taxon>Bacteria</taxon>
        <taxon>Candidatus Fervidibacterota</taxon>
        <taxon>Candidatus Fervidibacter</taxon>
    </lineage>
</organism>
<dbReference type="SUPFAM" id="SSF49452">
    <property type="entry name" value="Starch-binding domain-like"/>
    <property type="match status" value="2"/>
</dbReference>
<dbReference type="Gene3D" id="2.60.40.1120">
    <property type="entry name" value="Carboxypeptidase-like, regulatory domain"/>
    <property type="match status" value="3"/>
</dbReference>
<dbReference type="InterPro" id="IPR013784">
    <property type="entry name" value="Carb-bd-like_fold"/>
</dbReference>
<evidence type="ECO:0000313" key="3">
    <source>
        <dbReference type="EMBL" id="MCS3918426.1"/>
    </source>
</evidence>
<dbReference type="InterPro" id="IPR051417">
    <property type="entry name" value="SDr/BOS_complex"/>
</dbReference>
<proteinExistence type="predicted"/>
<keyword evidence="1 2" id="KW-0732">Signal</keyword>
<reference evidence="3 4" key="1">
    <citation type="submission" date="2022-08" db="EMBL/GenBank/DDBJ databases">
        <title>Bacterial and archaeal communities from various locations to study Microbial Dark Matter (Phase II).</title>
        <authorList>
            <person name="Stepanauskas R."/>
        </authorList>
    </citation>
    <scope>NUCLEOTIDE SEQUENCE [LARGE SCALE GENOMIC DNA]</scope>
    <source>
        <strain evidence="3 4">PD1</strain>
    </source>
</reference>
<dbReference type="Pfam" id="PF13620">
    <property type="entry name" value="CarboxypepD_reg"/>
    <property type="match status" value="3"/>
</dbReference>
<evidence type="ECO:0008006" key="5">
    <source>
        <dbReference type="Google" id="ProtNLM"/>
    </source>
</evidence>
<comment type="caution">
    <text evidence="3">The sequence shown here is derived from an EMBL/GenBank/DDBJ whole genome shotgun (WGS) entry which is preliminary data.</text>
</comment>
<accession>A0ABT2EKK7</accession>
<feature type="chain" id="PRO_5045248872" description="Carboxypeptidase regulatory-like domain-containing protein" evidence="2">
    <location>
        <begin position="21"/>
        <end position="390"/>
    </location>
</feature>
<feature type="signal peptide" evidence="2">
    <location>
        <begin position="1"/>
        <end position="20"/>
    </location>
</feature>
<sequence length="390" mass="41491">MAFCALLGALISLLGCSGLKLPTITVPTVAVSGTVLEAGVLEDKPIANAWVVINGSAPAYTDGSGRFTVNVPVTETDGQTIQVAVSVAKHGYMARLIEDRFIRTDAPTEIGEIYLVPAPNSSSLRGRVIDKTTGRGIPNAEVIFFGDLTLRVRTAADGSFLLSGIIPSSGDFPAQVRHPDFLTIFDLQTGRNYQNVTVRSGDENVNFVTLELYPLGTPALIAGQVVNAETLEPIAGATVTLGDKQTTTDAEGKFRIPNAPTGQQTLRVEHPSFLTFNESLLVNGDPLTVFLFPPGSLPSLPFTISGKVTLQGETNHSGVRVEARRKADGTIVDVAITNIEGDYALWVPPGTYLVRASKEGFVSDEREVIVRKGVAVTNVNFTLARMEGAP</sequence>
<dbReference type="PANTHER" id="PTHR23303:SF14">
    <property type="entry name" value="BOS COMPLEX SUBUNIT NOMO1-RELATED"/>
    <property type="match status" value="1"/>
</dbReference>
<dbReference type="Proteomes" id="UP001204798">
    <property type="component" value="Unassembled WGS sequence"/>
</dbReference>
<dbReference type="EMBL" id="JANUCP010000001">
    <property type="protein sequence ID" value="MCS3918426.1"/>
    <property type="molecule type" value="Genomic_DNA"/>
</dbReference>
<evidence type="ECO:0000256" key="1">
    <source>
        <dbReference type="ARBA" id="ARBA00022729"/>
    </source>
</evidence>
<protein>
    <recommendedName>
        <fullName evidence="5">Carboxypeptidase regulatory-like domain-containing protein</fullName>
    </recommendedName>
</protein>
<dbReference type="SUPFAM" id="SSF49464">
    <property type="entry name" value="Carboxypeptidase regulatory domain-like"/>
    <property type="match status" value="1"/>
</dbReference>
<dbReference type="RefSeq" id="WP_259094193.1">
    <property type="nucleotide sequence ID" value="NZ_CP130454.1"/>
</dbReference>
<keyword evidence="4" id="KW-1185">Reference proteome</keyword>
<name>A0ABT2EKK7_9BACT</name>
<evidence type="ECO:0000313" key="4">
    <source>
        <dbReference type="Proteomes" id="UP001204798"/>
    </source>
</evidence>
<dbReference type="InterPro" id="IPR008969">
    <property type="entry name" value="CarboxyPept-like_regulatory"/>
</dbReference>
<evidence type="ECO:0000256" key="2">
    <source>
        <dbReference type="SAM" id="SignalP"/>
    </source>
</evidence>
<gene>
    <name evidence="3" type="ORF">M2350_000823</name>
</gene>
<dbReference type="PANTHER" id="PTHR23303">
    <property type="entry name" value="CARBOXYPEPTIDASE REGULATORY REGION-CONTAINING"/>
    <property type="match status" value="1"/>
</dbReference>